<dbReference type="SUPFAM" id="SSF53448">
    <property type="entry name" value="Nucleotide-diphospho-sugar transferases"/>
    <property type="match status" value="1"/>
</dbReference>
<organism evidence="1 2">
    <name type="scientific">Luteolibacter ambystomatis</name>
    <dbReference type="NCBI Taxonomy" id="2824561"/>
    <lineage>
        <taxon>Bacteria</taxon>
        <taxon>Pseudomonadati</taxon>
        <taxon>Verrucomicrobiota</taxon>
        <taxon>Verrucomicrobiia</taxon>
        <taxon>Verrucomicrobiales</taxon>
        <taxon>Verrucomicrobiaceae</taxon>
        <taxon>Luteolibacter</taxon>
    </lineage>
</organism>
<dbReference type="EMBL" id="CP073100">
    <property type="protein sequence ID" value="QUE50993.1"/>
    <property type="molecule type" value="Genomic_DNA"/>
</dbReference>
<dbReference type="KEGG" id="lamb:KBB96_19320"/>
<keyword evidence="2" id="KW-1185">Reference proteome</keyword>
<protein>
    <recommendedName>
        <fullName evidence="3">Glycosyltransferase</fullName>
    </recommendedName>
</protein>
<evidence type="ECO:0000313" key="1">
    <source>
        <dbReference type="EMBL" id="QUE50993.1"/>
    </source>
</evidence>
<dbReference type="RefSeq" id="WP_211631132.1">
    <property type="nucleotide sequence ID" value="NZ_CP073100.1"/>
</dbReference>
<dbReference type="Proteomes" id="UP000676169">
    <property type="component" value="Chromosome"/>
</dbReference>
<dbReference type="AlphaFoldDB" id="A0A975G8Z0"/>
<name>A0A975G8Z0_9BACT</name>
<evidence type="ECO:0000313" key="2">
    <source>
        <dbReference type="Proteomes" id="UP000676169"/>
    </source>
</evidence>
<dbReference type="Gene3D" id="3.90.550.10">
    <property type="entry name" value="Spore Coat Polysaccharide Biosynthesis Protein SpsA, Chain A"/>
    <property type="match status" value="1"/>
</dbReference>
<dbReference type="InterPro" id="IPR029044">
    <property type="entry name" value="Nucleotide-diphossugar_trans"/>
</dbReference>
<accession>A0A975G8Z0</accession>
<reference evidence="1" key="1">
    <citation type="submission" date="2021-04" db="EMBL/GenBank/DDBJ databases">
        <title>Luteolibacter sp. 32A isolated from the skin of an Anderson's salamander (Ambystoma andersonii).</title>
        <authorList>
            <person name="Spergser J."/>
            <person name="Busse H.-J."/>
        </authorList>
    </citation>
    <scope>NUCLEOTIDE SEQUENCE</scope>
    <source>
        <strain evidence="1">32A</strain>
    </source>
</reference>
<sequence length="252" mass="29570">MSSSVNIVCMKWGTRYPAPYVNILFRSLQRHLKRPFRFLCITDDTTDLLPEVETVPFPENPGIKQAKWPNVFMKLVLTKDGFANLEGPTMFLDLDLVILEDIDCFFDYQPGKNCIIHNWIEARKQITRGRPDIGNSSIFRFDAGKSDYIYQTFIREIEDADDRSKFQTEQAFLTYAMKEKYWWPEEWVASFKRHCRPTFPLNLFIAPRKPKGAKFLVFHGHPDPVDAPKGHKGKRIHHRVLPAPWVAEHWKM</sequence>
<evidence type="ECO:0008006" key="3">
    <source>
        <dbReference type="Google" id="ProtNLM"/>
    </source>
</evidence>
<gene>
    <name evidence="1" type="ORF">KBB96_19320</name>
</gene>
<proteinExistence type="predicted"/>